<proteinExistence type="predicted"/>
<accession>Q7VLF1</accession>
<sequence>MNRTKRGLEKLRADYTDEFQCCKFLNYIMSA</sequence>
<reference evidence="2" key="1">
    <citation type="submission" date="2003-06" db="EMBL/GenBank/DDBJ databases">
        <title>The complete genome sequence of Haemophilus ducreyi.</title>
        <authorList>
            <person name="Munson R.S. Jr."/>
            <person name="Ray W.C."/>
            <person name="Mahairas G."/>
            <person name="Sabo P."/>
            <person name="Mungur R."/>
            <person name="Johnson L."/>
            <person name="Nguyen D."/>
            <person name="Wang J."/>
            <person name="Forst C."/>
            <person name="Hood L."/>
        </authorList>
    </citation>
    <scope>NUCLEOTIDE SEQUENCE [LARGE SCALE GENOMIC DNA]</scope>
    <source>
        <strain evidence="2">35000HP / ATCC 700724</strain>
    </source>
</reference>
<protein>
    <submittedName>
        <fullName evidence="1">Uncharacterized protein</fullName>
    </submittedName>
</protein>
<dbReference type="KEGG" id="hdu:HD_1502"/>
<dbReference type="Proteomes" id="UP000001022">
    <property type="component" value="Chromosome"/>
</dbReference>
<organism evidence="1 2">
    <name type="scientific">Haemophilus ducreyi (strain 35000HP / ATCC 700724)</name>
    <dbReference type="NCBI Taxonomy" id="233412"/>
    <lineage>
        <taxon>Bacteria</taxon>
        <taxon>Pseudomonadati</taxon>
        <taxon>Pseudomonadota</taxon>
        <taxon>Gammaproteobacteria</taxon>
        <taxon>Pasteurellales</taxon>
        <taxon>Pasteurellaceae</taxon>
        <taxon>Haemophilus</taxon>
    </lineage>
</organism>
<keyword evidence="2" id="KW-1185">Reference proteome</keyword>
<dbReference type="HOGENOM" id="CLU_3396780_0_0_6"/>
<dbReference type="EMBL" id="AE017143">
    <property type="protein sequence ID" value="AAP96297.1"/>
    <property type="molecule type" value="Genomic_DNA"/>
</dbReference>
<gene>
    <name evidence="1" type="ordered locus">HD_1502</name>
</gene>
<evidence type="ECO:0000313" key="2">
    <source>
        <dbReference type="Proteomes" id="UP000001022"/>
    </source>
</evidence>
<evidence type="ECO:0000313" key="1">
    <source>
        <dbReference type="EMBL" id="AAP96297.1"/>
    </source>
</evidence>
<name>Q7VLF1_HAEDU</name>
<dbReference type="AlphaFoldDB" id="Q7VLF1"/>
<dbReference type="STRING" id="233412.HD_1502"/>